<keyword evidence="3" id="KW-1185">Reference proteome</keyword>
<comment type="caution">
    <text evidence="2">The sequence shown here is derived from an EMBL/GenBank/DDBJ whole genome shotgun (WGS) entry which is preliminary data.</text>
</comment>
<dbReference type="OrthoDB" id="3690244at2"/>
<evidence type="ECO:0000313" key="3">
    <source>
        <dbReference type="Proteomes" id="UP000294901"/>
    </source>
</evidence>
<feature type="chain" id="PRO_5020335727" evidence="1">
    <location>
        <begin position="36"/>
        <end position="164"/>
    </location>
</feature>
<protein>
    <submittedName>
        <fullName evidence="2">Uncharacterized protein</fullName>
    </submittedName>
</protein>
<gene>
    <name evidence="2" type="ORF">C8E87_6975</name>
</gene>
<name>A0A4R6J7Q1_9ACTN</name>
<feature type="signal peptide" evidence="1">
    <location>
        <begin position="1"/>
        <end position="35"/>
    </location>
</feature>
<dbReference type="Proteomes" id="UP000294901">
    <property type="component" value="Unassembled WGS sequence"/>
</dbReference>
<keyword evidence="1" id="KW-0732">Signal</keyword>
<dbReference type="RefSeq" id="WP_133877637.1">
    <property type="nucleotide sequence ID" value="NZ_BOMD01000080.1"/>
</dbReference>
<sequence>MSATNAVRRRVGRLLSATLVAAALATFLAPPPAHATLGPPVQVDIQLRGSSGAYQVLVGRVVGTIEFDDGASAYRLSLVLCRQSSYTTPTVRVNVNGVLEHSIQQDSVYRSQICGGHGLSGELVRTFSYPGVVENISIGIQGVYFDGSTARPVGDGAFYPNPYY</sequence>
<reference evidence="2 3" key="1">
    <citation type="submission" date="2019-03" db="EMBL/GenBank/DDBJ databases">
        <title>Sequencing the genomes of 1000 actinobacteria strains.</title>
        <authorList>
            <person name="Klenk H.-P."/>
        </authorList>
    </citation>
    <scope>NUCLEOTIDE SEQUENCE [LARGE SCALE GENOMIC DNA]</scope>
    <source>
        <strain evidence="2 3">DSM 43805</strain>
    </source>
</reference>
<dbReference type="EMBL" id="SNWR01000002">
    <property type="protein sequence ID" value="TDO31549.1"/>
    <property type="molecule type" value="Genomic_DNA"/>
</dbReference>
<dbReference type="AlphaFoldDB" id="A0A4R6J7Q1"/>
<evidence type="ECO:0000256" key="1">
    <source>
        <dbReference type="SAM" id="SignalP"/>
    </source>
</evidence>
<proteinExistence type="predicted"/>
<evidence type="ECO:0000313" key="2">
    <source>
        <dbReference type="EMBL" id="TDO31549.1"/>
    </source>
</evidence>
<organism evidence="2 3">
    <name type="scientific">Paractinoplanes brasiliensis</name>
    <dbReference type="NCBI Taxonomy" id="52695"/>
    <lineage>
        <taxon>Bacteria</taxon>
        <taxon>Bacillati</taxon>
        <taxon>Actinomycetota</taxon>
        <taxon>Actinomycetes</taxon>
        <taxon>Micromonosporales</taxon>
        <taxon>Micromonosporaceae</taxon>
        <taxon>Paractinoplanes</taxon>
    </lineage>
</organism>
<accession>A0A4R6J7Q1</accession>
<dbReference type="InterPro" id="IPR006311">
    <property type="entry name" value="TAT_signal"/>
</dbReference>
<dbReference type="PROSITE" id="PS51318">
    <property type="entry name" value="TAT"/>
    <property type="match status" value="1"/>
</dbReference>